<feature type="region of interest" description="Disordered" evidence="1">
    <location>
        <begin position="40"/>
        <end position="108"/>
    </location>
</feature>
<feature type="compositionally biased region" description="Acidic residues" evidence="1">
    <location>
        <begin position="1020"/>
        <end position="1029"/>
    </location>
</feature>
<dbReference type="AlphaFoldDB" id="A0A8H8P5E6"/>
<accession>A0A8H8P5E6</accession>
<evidence type="ECO:0000313" key="3">
    <source>
        <dbReference type="Proteomes" id="UP000650533"/>
    </source>
</evidence>
<protein>
    <submittedName>
        <fullName evidence="2">Uncharacterized protein</fullName>
    </submittedName>
</protein>
<feature type="compositionally biased region" description="Basic residues" evidence="1">
    <location>
        <begin position="56"/>
        <end position="70"/>
    </location>
</feature>
<feature type="region of interest" description="Disordered" evidence="1">
    <location>
        <begin position="946"/>
        <end position="988"/>
    </location>
</feature>
<feature type="compositionally biased region" description="Basic residues" evidence="1">
    <location>
        <begin position="768"/>
        <end position="780"/>
    </location>
</feature>
<feature type="region of interest" description="Disordered" evidence="1">
    <location>
        <begin position="691"/>
        <end position="912"/>
    </location>
</feature>
<dbReference type="KEGG" id="rsx:RhiXN_11043"/>
<feature type="compositionally biased region" description="Acidic residues" evidence="1">
    <location>
        <begin position="814"/>
        <end position="824"/>
    </location>
</feature>
<dbReference type="Proteomes" id="UP000650533">
    <property type="component" value="Chromosome 14"/>
</dbReference>
<feature type="compositionally biased region" description="Low complexity" evidence="1">
    <location>
        <begin position="825"/>
        <end position="838"/>
    </location>
</feature>
<evidence type="ECO:0000256" key="1">
    <source>
        <dbReference type="SAM" id="MobiDB-lite"/>
    </source>
</evidence>
<feature type="compositionally biased region" description="Polar residues" evidence="1">
    <location>
        <begin position="874"/>
        <end position="886"/>
    </location>
</feature>
<dbReference type="RefSeq" id="XP_043186203.1">
    <property type="nucleotide sequence ID" value="XM_043330858.1"/>
</dbReference>
<proteinExistence type="predicted"/>
<evidence type="ECO:0000313" key="2">
    <source>
        <dbReference type="EMBL" id="QRW25966.1"/>
    </source>
</evidence>
<sequence length="1064" mass="118819">MRRRVASQVWTLSRIHRVLRPLRTKVAALSASLKKEKRIGLPLNTTAPTPTPTRRPPLRRTYHIRHKRKRASENSDDEAQYIPGSEKPRSTKPKSLKPPKLPKPERRWSPEVLERMSAVVDAFRVLADVVYDEQVETESGEENLLKLRDLCVRVLATDIEPSAIAAAGPAHDDSDDEGELVDLTNVVDQRFEEIPEHLRRGSIIPYALSMIKHHVDIITPLPQLWNHLLGICMSSSASPSPPNTADILQICSNLFFAALHQPRSGSRGLAFLYRNIVGSEQDKISSEIFCQAFLEVLISEEDNLENNYDIPPEFGDLTFQPLSRVNLIQSPNRTPARRRGIIPPTPPTYNPSSDSDDPTGTLFPIRSLLSRSVGHLIAELNPTELLGFVETAAQALLRWVRSDQYAALSRERRNTLQRKADDVRSLAPRLCARIGDWVTMLLSDVWSRPIGLGELGAAASALGQIVELALDETSVGVDDPLGHVLQRWTNKWAQLDVGDPFCALACVYFAKYPKEASLSGESSRLATLLYRLPLTGRNCNILVGTLSELHGPSGWSTARPQRHPSFSFPEPIPHGATPEIDSPEFFCPPPTFLQAIQIYARALAKANCPHLETTLLQLIVNDSPYLGNEVEDMLEDAETRWGKIGSDKGDGGEASWEWARSKWRWDEITNTWVDASKPIPFVGGVPAPILSRRPASQRAKPQSKPKKTKRPVEVITVSSDTEPACDDLGVDSDATAPAWGEEDDYSDDEFSAIPAPEYTNLHQIRSPIKTRRQSLARPRPRPQPLEISSDNERQDPTDQRRKNASRRARPSFDWDWDSGSESESDSNAGSGTESGSEAGESDFDWTRYNGRYHPHDRLPSRNSSGPDRPRRSLNRTSNTTIATGSSFRRKDSDEENRSDVFGTGPTRPPNRVVSAPAVKRQRVVVEIPVLSKRSFNRSFSIAGSKQRSILGDHNAPRRHSTSSKPKMQFYISPPPPPPPPPKRSARTAQEITTSTLERLCSQFTQLSSDDDRDMVIDLVEDSQDETEDTSVERRMAMPSSDDMNLFEVVTPASRKVRPRSSFRI</sequence>
<name>A0A8H8P5E6_9AGAM</name>
<reference evidence="2" key="1">
    <citation type="submission" date="2020-05" db="EMBL/GenBank/DDBJ databases">
        <title>Evolutionary and genomic comparisons of hybrid uninucleate and nonhybrid Rhizoctonia fungi.</title>
        <authorList>
            <person name="Li C."/>
            <person name="Chen X."/>
        </authorList>
    </citation>
    <scope>NUCLEOTIDE SEQUENCE</scope>
    <source>
        <strain evidence="2">AG-1 IA</strain>
    </source>
</reference>
<feature type="compositionally biased region" description="Pro residues" evidence="1">
    <location>
        <begin position="972"/>
        <end position="982"/>
    </location>
</feature>
<feature type="compositionally biased region" description="Acidic residues" evidence="1">
    <location>
        <begin position="740"/>
        <end position="750"/>
    </location>
</feature>
<dbReference type="GeneID" id="67033321"/>
<dbReference type="EMBL" id="CP059671">
    <property type="protein sequence ID" value="QRW25966.1"/>
    <property type="molecule type" value="Genomic_DNA"/>
</dbReference>
<gene>
    <name evidence="2" type="ORF">RhiXN_11043</name>
</gene>
<feature type="compositionally biased region" description="Basic and acidic residues" evidence="1">
    <location>
        <begin position="888"/>
        <end position="898"/>
    </location>
</feature>
<feature type="compositionally biased region" description="Basic and acidic residues" evidence="1">
    <location>
        <begin position="790"/>
        <end position="801"/>
    </location>
</feature>
<organism evidence="2 3">
    <name type="scientific">Rhizoctonia solani</name>
    <dbReference type="NCBI Taxonomy" id="456999"/>
    <lineage>
        <taxon>Eukaryota</taxon>
        <taxon>Fungi</taxon>
        <taxon>Dikarya</taxon>
        <taxon>Basidiomycota</taxon>
        <taxon>Agaricomycotina</taxon>
        <taxon>Agaricomycetes</taxon>
        <taxon>Cantharellales</taxon>
        <taxon>Ceratobasidiaceae</taxon>
        <taxon>Rhizoctonia</taxon>
    </lineage>
</organism>
<feature type="region of interest" description="Disordered" evidence="1">
    <location>
        <begin position="1020"/>
        <end position="1045"/>
    </location>
</feature>
<feature type="region of interest" description="Disordered" evidence="1">
    <location>
        <begin position="333"/>
        <end position="357"/>
    </location>
</feature>